<dbReference type="GO" id="GO:0016787">
    <property type="term" value="F:hydrolase activity"/>
    <property type="evidence" value="ECO:0007669"/>
    <property type="project" value="UniProtKB-KW"/>
</dbReference>
<sequence>MTGLHAHHINCGTMHPPSHRLVHGEGGVFAPATMVCHCLVVETDEGLVLVDTGLGLGDVQNPKSTLSAVFRTVTRPVLDPEETAVRQVQRLGYKPEDVRHIVLTHLDVDHAGGLRDFPWAKVHVHQVEHDRASNPTGAEKRRYRTKQWAHGPQWQTYAEAGDRWFGFEAVRQLDGLPPEILLVPLAGHTHGHTAVAVDTGEKWLLHAGDAYMFHDEIDPVRPRSTPGLAFFQNLMQVDGPKRRANQRRLGELRASHGDEVEIFSAHDHTELRRYAP</sequence>
<dbReference type="SMART" id="SM00849">
    <property type="entry name" value="Lactamase_B"/>
    <property type="match status" value="1"/>
</dbReference>
<keyword evidence="7" id="KW-1185">Reference proteome</keyword>
<gene>
    <name evidence="6" type="ORF">SAMN04489726_3504</name>
</gene>
<dbReference type="PANTHER" id="PTHR42978">
    <property type="entry name" value="QUORUM-QUENCHING LACTONASE YTNP-RELATED-RELATED"/>
    <property type="match status" value="1"/>
</dbReference>
<evidence type="ECO:0000313" key="6">
    <source>
        <dbReference type="EMBL" id="SDM81754.1"/>
    </source>
</evidence>
<dbReference type="SUPFAM" id="SSF56281">
    <property type="entry name" value="Metallo-hydrolase/oxidoreductase"/>
    <property type="match status" value="1"/>
</dbReference>
<comment type="similarity">
    <text evidence="1">Belongs to the metallo-beta-lactamase superfamily.</text>
</comment>
<protein>
    <submittedName>
        <fullName evidence="6">Metallo-beta-lactamase superfamily protein</fullName>
    </submittedName>
</protein>
<keyword evidence="4" id="KW-0862">Zinc</keyword>
<evidence type="ECO:0000256" key="4">
    <source>
        <dbReference type="ARBA" id="ARBA00022833"/>
    </source>
</evidence>
<keyword evidence="3" id="KW-0378">Hydrolase</keyword>
<dbReference type="PANTHER" id="PTHR42978:SF3">
    <property type="entry name" value="BLR3078 PROTEIN"/>
    <property type="match status" value="1"/>
</dbReference>
<dbReference type="STRING" id="211114.SAMN04489726_3504"/>
<proteinExistence type="inferred from homology"/>
<dbReference type="EMBL" id="LT629701">
    <property type="protein sequence ID" value="SDM81754.1"/>
    <property type="molecule type" value="Genomic_DNA"/>
</dbReference>
<dbReference type="Gene3D" id="3.60.15.10">
    <property type="entry name" value="Ribonuclease Z/Hydroxyacylglutathione hydrolase-like"/>
    <property type="match status" value="1"/>
</dbReference>
<dbReference type="InterPro" id="IPR001279">
    <property type="entry name" value="Metallo-B-lactamas"/>
</dbReference>
<name>A0A1G9WB21_ALLAB</name>
<feature type="domain" description="Metallo-beta-lactamase" evidence="5">
    <location>
        <begin position="35"/>
        <end position="256"/>
    </location>
</feature>
<dbReference type="Proteomes" id="UP000183376">
    <property type="component" value="Chromosome I"/>
</dbReference>
<evidence type="ECO:0000256" key="3">
    <source>
        <dbReference type="ARBA" id="ARBA00022801"/>
    </source>
</evidence>
<dbReference type="Pfam" id="PF00753">
    <property type="entry name" value="Lactamase_B"/>
    <property type="match status" value="1"/>
</dbReference>
<evidence type="ECO:0000256" key="2">
    <source>
        <dbReference type="ARBA" id="ARBA00022723"/>
    </source>
</evidence>
<evidence type="ECO:0000259" key="5">
    <source>
        <dbReference type="SMART" id="SM00849"/>
    </source>
</evidence>
<dbReference type="InterPro" id="IPR036866">
    <property type="entry name" value="RibonucZ/Hydroxyglut_hydro"/>
</dbReference>
<dbReference type="CDD" id="cd07742">
    <property type="entry name" value="metallo-hydrolase-like_MBL-fold"/>
    <property type="match status" value="1"/>
</dbReference>
<reference evidence="6 7" key="1">
    <citation type="submission" date="2016-10" db="EMBL/GenBank/DDBJ databases">
        <authorList>
            <person name="de Groot N.N."/>
        </authorList>
    </citation>
    <scope>NUCLEOTIDE SEQUENCE [LARGE SCALE GENOMIC DNA]</scope>
    <source>
        <strain evidence="6 7">DSM 44149</strain>
    </source>
</reference>
<dbReference type="InterPro" id="IPR051013">
    <property type="entry name" value="MBL_superfamily_lactonases"/>
</dbReference>
<organism evidence="6 7">
    <name type="scientific">Allokutzneria albata</name>
    <name type="common">Kibdelosporangium albatum</name>
    <dbReference type="NCBI Taxonomy" id="211114"/>
    <lineage>
        <taxon>Bacteria</taxon>
        <taxon>Bacillati</taxon>
        <taxon>Actinomycetota</taxon>
        <taxon>Actinomycetes</taxon>
        <taxon>Pseudonocardiales</taxon>
        <taxon>Pseudonocardiaceae</taxon>
        <taxon>Allokutzneria</taxon>
    </lineage>
</organism>
<keyword evidence="2" id="KW-0479">Metal-binding</keyword>
<evidence type="ECO:0000256" key="1">
    <source>
        <dbReference type="ARBA" id="ARBA00007749"/>
    </source>
</evidence>
<dbReference type="eggNOG" id="COG0491">
    <property type="taxonomic scope" value="Bacteria"/>
</dbReference>
<evidence type="ECO:0000313" key="7">
    <source>
        <dbReference type="Proteomes" id="UP000183376"/>
    </source>
</evidence>
<dbReference type="GO" id="GO:0046872">
    <property type="term" value="F:metal ion binding"/>
    <property type="evidence" value="ECO:0007669"/>
    <property type="project" value="UniProtKB-KW"/>
</dbReference>
<accession>A0A1G9WB21</accession>
<dbReference type="AlphaFoldDB" id="A0A1G9WB21"/>